<sequence length="269" mass="29205">MATSAGASGTGRGTAAATTTDRPRAGAARPRLWPELLIMLLCYGAYELVRNLVPTDHAMAAHRAYAILNLEYALNLDVEYALNRLFTAHGWVAVAANYFYATLHFVMTIGVLVWLYVRQPGHYRRYRTMLFATTLIGLAGFWLYPLAPPRMLPGFTDTVISFGTWGIYDSGPTASVSNQYAAMPSMHTAWSLWCAVVIIGITRRRWAVVLAALYPAATIVVIMGTANHYLLDAVGGMAALAFGFAVSEVTVRAARAAVPERSQGQSVAP</sequence>
<reference evidence="9" key="1">
    <citation type="journal article" date="2019" name="Int. J. Syst. Evol. Microbiol.">
        <title>The Global Catalogue of Microorganisms (GCM) 10K type strain sequencing project: providing services to taxonomists for standard genome sequencing and annotation.</title>
        <authorList>
            <consortium name="The Broad Institute Genomics Platform"/>
            <consortium name="The Broad Institute Genome Sequencing Center for Infectious Disease"/>
            <person name="Wu L."/>
            <person name="Ma J."/>
        </authorList>
    </citation>
    <scope>NUCLEOTIDE SEQUENCE [LARGE SCALE GENOMIC DNA]</scope>
    <source>
        <strain evidence="9">JCM 3369</strain>
    </source>
</reference>
<evidence type="ECO:0000313" key="9">
    <source>
        <dbReference type="Proteomes" id="UP001596380"/>
    </source>
</evidence>
<organism evidence="8 9">
    <name type="scientific">Actinomadura yumaensis</name>
    <dbReference type="NCBI Taxonomy" id="111807"/>
    <lineage>
        <taxon>Bacteria</taxon>
        <taxon>Bacillati</taxon>
        <taxon>Actinomycetota</taxon>
        <taxon>Actinomycetes</taxon>
        <taxon>Streptosporangiales</taxon>
        <taxon>Thermomonosporaceae</taxon>
        <taxon>Actinomadura</taxon>
    </lineage>
</organism>
<feature type="transmembrane region" description="Helical" evidence="6">
    <location>
        <begin position="206"/>
        <end position="223"/>
    </location>
</feature>
<dbReference type="InterPro" id="IPR026841">
    <property type="entry name" value="Aur1/Ipt1"/>
</dbReference>
<name>A0ABW2CK62_9ACTN</name>
<dbReference type="PANTHER" id="PTHR31310:SF7">
    <property type="entry name" value="PA-PHOSPHATASE RELATED-FAMILY PROTEIN DDB_G0268928"/>
    <property type="match status" value="1"/>
</dbReference>
<keyword evidence="3 6" id="KW-1133">Transmembrane helix</keyword>
<evidence type="ECO:0000259" key="7">
    <source>
        <dbReference type="Pfam" id="PF14378"/>
    </source>
</evidence>
<feature type="transmembrane region" description="Helical" evidence="6">
    <location>
        <begin position="180"/>
        <end position="199"/>
    </location>
</feature>
<dbReference type="InterPro" id="IPR052185">
    <property type="entry name" value="IPC_Synthase-Related"/>
</dbReference>
<evidence type="ECO:0000256" key="1">
    <source>
        <dbReference type="ARBA" id="ARBA00004141"/>
    </source>
</evidence>
<comment type="caution">
    <text evidence="8">The sequence shown here is derived from an EMBL/GenBank/DDBJ whole genome shotgun (WGS) entry which is preliminary data.</text>
</comment>
<feature type="transmembrane region" description="Helical" evidence="6">
    <location>
        <begin position="229"/>
        <end position="251"/>
    </location>
</feature>
<proteinExistence type="predicted"/>
<evidence type="ECO:0000313" key="8">
    <source>
        <dbReference type="EMBL" id="MFC6881306.1"/>
    </source>
</evidence>
<evidence type="ECO:0000256" key="2">
    <source>
        <dbReference type="ARBA" id="ARBA00022692"/>
    </source>
</evidence>
<dbReference type="Pfam" id="PF14378">
    <property type="entry name" value="PAP2_3"/>
    <property type="match status" value="1"/>
</dbReference>
<evidence type="ECO:0000256" key="3">
    <source>
        <dbReference type="ARBA" id="ARBA00022989"/>
    </source>
</evidence>
<dbReference type="RefSeq" id="WP_160819240.1">
    <property type="nucleotide sequence ID" value="NZ_JBHSXE010000001.1"/>
</dbReference>
<keyword evidence="2 6" id="KW-0812">Transmembrane</keyword>
<feature type="transmembrane region" description="Helical" evidence="6">
    <location>
        <begin position="98"/>
        <end position="117"/>
    </location>
</feature>
<keyword evidence="9" id="KW-1185">Reference proteome</keyword>
<protein>
    <submittedName>
        <fullName evidence="8">Phosphatase PAP2 family protein</fullName>
    </submittedName>
</protein>
<dbReference type="EMBL" id="JBHSXS010000007">
    <property type="protein sequence ID" value="MFC6881306.1"/>
    <property type="molecule type" value="Genomic_DNA"/>
</dbReference>
<comment type="subcellular location">
    <subcellularLocation>
        <location evidence="1">Membrane</location>
        <topology evidence="1">Multi-pass membrane protein</topology>
    </subcellularLocation>
</comment>
<keyword evidence="4 6" id="KW-0472">Membrane</keyword>
<evidence type="ECO:0000256" key="4">
    <source>
        <dbReference type="ARBA" id="ARBA00023136"/>
    </source>
</evidence>
<evidence type="ECO:0000256" key="6">
    <source>
        <dbReference type="SAM" id="Phobius"/>
    </source>
</evidence>
<evidence type="ECO:0000256" key="5">
    <source>
        <dbReference type="SAM" id="MobiDB-lite"/>
    </source>
</evidence>
<dbReference type="Proteomes" id="UP001596380">
    <property type="component" value="Unassembled WGS sequence"/>
</dbReference>
<gene>
    <name evidence="8" type="ORF">ACFQKB_16175</name>
</gene>
<accession>A0ABW2CK62</accession>
<feature type="domain" description="Inositolphosphotransferase Aur1/Ipt1" evidence="7">
    <location>
        <begin position="66"/>
        <end position="245"/>
    </location>
</feature>
<dbReference type="CDD" id="cd03386">
    <property type="entry name" value="PAP2_Aur1_like"/>
    <property type="match status" value="1"/>
</dbReference>
<feature type="transmembrane region" description="Helical" evidence="6">
    <location>
        <begin position="129"/>
        <end position="147"/>
    </location>
</feature>
<feature type="region of interest" description="Disordered" evidence="5">
    <location>
        <begin position="1"/>
        <end position="23"/>
    </location>
</feature>
<dbReference type="PANTHER" id="PTHR31310">
    <property type="match status" value="1"/>
</dbReference>